<dbReference type="EMBL" id="FMUB01000009">
    <property type="protein sequence ID" value="SCX27826.1"/>
    <property type="molecule type" value="Genomic_DNA"/>
</dbReference>
<evidence type="ECO:0000313" key="2">
    <source>
        <dbReference type="Proteomes" id="UP000199707"/>
    </source>
</evidence>
<sequence length="60" mass="6623">MKGLVYQGAGHRSWQGVPDPKIQRPAAAIVRVDAVTICAMIPPESVRRRSDNEEERANHG</sequence>
<dbReference type="InterPro" id="IPR011032">
    <property type="entry name" value="GroES-like_sf"/>
</dbReference>
<accession>A0A1G4WR30</accession>
<dbReference type="Gene3D" id="3.90.180.10">
    <property type="entry name" value="Medium-chain alcohol dehydrogenases, catalytic domain"/>
    <property type="match status" value="1"/>
</dbReference>
<dbReference type="STRING" id="1502745.SAMN02799620_04432"/>
<dbReference type="RefSeq" id="WP_139170078.1">
    <property type="nucleotide sequence ID" value="NZ_FMUB01000009.1"/>
</dbReference>
<reference evidence="2" key="1">
    <citation type="submission" date="2016-10" db="EMBL/GenBank/DDBJ databases">
        <authorList>
            <person name="Varghese N."/>
            <person name="Submissions S."/>
        </authorList>
    </citation>
    <scope>NUCLEOTIDE SEQUENCE [LARGE SCALE GENOMIC DNA]</scope>
    <source>
        <strain evidence="2">UNC267MFSha1.1M11</strain>
    </source>
</reference>
<dbReference type="SUPFAM" id="SSF50129">
    <property type="entry name" value="GroES-like"/>
    <property type="match status" value="1"/>
</dbReference>
<dbReference type="Proteomes" id="UP000199707">
    <property type="component" value="Unassembled WGS sequence"/>
</dbReference>
<protein>
    <submittedName>
        <fullName evidence="1">Uncharacterized protein</fullName>
    </submittedName>
</protein>
<gene>
    <name evidence="1" type="ORF">SAMN02799620_04432</name>
</gene>
<name>A0A1G4WR30_9MYCO</name>
<organism evidence="1 2">
    <name type="scientific">Mycolicibacterium fluoranthenivorans</name>
    <dbReference type="NCBI Taxonomy" id="258505"/>
    <lineage>
        <taxon>Bacteria</taxon>
        <taxon>Bacillati</taxon>
        <taxon>Actinomycetota</taxon>
        <taxon>Actinomycetes</taxon>
        <taxon>Mycobacteriales</taxon>
        <taxon>Mycobacteriaceae</taxon>
        <taxon>Mycolicibacterium</taxon>
    </lineage>
</organism>
<evidence type="ECO:0000313" key="1">
    <source>
        <dbReference type="EMBL" id="SCX27826.1"/>
    </source>
</evidence>
<dbReference type="AlphaFoldDB" id="A0A1G4WR30"/>
<proteinExistence type="predicted"/>